<comment type="caution">
    <text evidence="10">The sequence shown here is derived from an EMBL/GenBank/DDBJ whole genome shotgun (WGS) entry which is preliminary data.</text>
</comment>
<dbReference type="NCBIfam" id="TIGR01167">
    <property type="entry name" value="LPXTG_anchor"/>
    <property type="match status" value="1"/>
</dbReference>
<dbReference type="EMBL" id="PYHR01000002">
    <property type="protein sequence ID" value="PWD50991.1"/>
    <property type="molecule type" value="Genomic_DNA"/>
</dbReference>
<dbReference type="Pfam" id="PF00746">
    <property type="entry name" value="Gram_pos_anchor"/>
    <property type="match status" value="1"/>
</dbReference>
<dbReference type="InterPro" id="IPR008966">
    <property type="entry name" value="Adhesion_dom_sf"/>
</dbReference>
<name>A0A2U1ZVJ6_9MICO</name>
<evidence type="ECO:0000256" key="3">
    <source>
        <dbReference type="ARBA" id="ARBA00022525"/>
    </source>
</evidence>
<evidence type="ECO:0000313" key="10">
    <source>
        <dbReference type="EMBL" id="PWD50991.1"/>
    </source>
</evidence>
<keyword evidence="3" id="KW-0964">Secreted</keyword>
<feature type="transmembrane region" description="Helical" evidence="7">
    <location>
        <begin position="626"/>
        <end position="644"/>
    </location>
</feature>
<organism evidence="10 11">
    <name type="scientific">Serinibacter arcticus</name>
    <dbReference type="NCBI Taxonomy" id="1655435"/>
    <lineage>
        <taxon>Bacteria</taxon>
        <taxon>Bacillati</taxon>
        <taxon>Actinomycetota</taxon>
        <taxon>Actinomycetes</taxon>
        <taxon>Micrococcales</taxon>
        <taxon>Beutenbergiaceae</taxon>
        <taxon>Serinibacter</taxon>
    </lineage>
</organism>
<keyword evidence="11" id="KW-1185">Reference proteome</keyword>
<dbReference type="Gene3D" id="2.60.40.1280">
    <property type="match status" value="1"/>
</dbReference>
<dbReference type="InterPro" id="IPR033764">
    <property type="entry name" value="Sdr_B"/>
</dbReference>
<dbReference type="OrthoDB" id="5142801at2"/>
<keyword evidence="4 8" id="KW-0732">Signal</keyword>
<dbReference type="PROSITE" id="PS51318">
    <property type="entry name" value="TAT"/>
    <property type="match status" value="1"/>
</dbReference>
<feature type="signal peptide" evidence="8">
    <location>
        <begin position="1"/>
        <end position="41"/>
    </location>
</feature>
<evidence type="ECO:0000259" key="9">
    <source>
        <dbReference type="PROSITE" id="PS50847"/>
    </source>
</evidence>
<dbReference type="InterPro" id="IPR011252">
    <property type="entry name" value="Fibrogen-bd_dom1"/>
</dbReference>
<accession>A0A2U1ZVJ6</accession>
<dbReference type="InterPro" id="IPR006311">
    <property type="entry name" value="TAT_signal"/>
</dbReference>
<dbReference type="PROSITE" id="PS50847">
    <property type="entry name" value="GRAM_POS_ANCHORING"/>
    <property type="match status" value="1"/>
</dbReference>
<dbReference type="InterPro" id="IPR019931">
    <property type="entry name" value="LPXTG_anchor"/>
</dbReference>
<evidence type="ECO:0000256" key="6">
    <source>
        <dbReference type="SAM" id="MobiDB-lite"/>
    </source>
</evidence>
<feature type="region of interest" description="Disordered" evidence="6">
    <location>
        <begin position="588"/>
        <end position="614"/>
    </location>
</feature>
<dbReference type="InterPro" id="IPR013783">
    <property type="entry name" value="Ig-like_fold"/>
</dbReference>
<keyword evidence="2" id="KW-0134">Cell wall</keyword>
<proteinExistence type="predicted"/>
<comment type="subcellular location">
    <subcellularLocation>
        <location evidence="1">Secreted</location>
        <location evidence="1">Cell wall</location>
        <topology evidence="1">Peptidoglycan-anchor</topology>
    </subcellularLocation>
</comment>
<protein>
    <recommendedName>
        <fullName evidence="9">Gram-positive cocci surface proteins LPxTG domain-containing protein</fullName>
    </recommendedName>
</protein>
<evidence type="ECO:0000256" key="2">
    <source>
        <dbReference type="ARBA" id="ARBA00022512"/>
    </source>
</evidence>
<keyword evidence="7" id="KW-0472">Membrane</keyword>
<evidence type="ECO:0000256" key="4">
    <source>
        <dbReference type="ARBA" id="ARBA00022729"/>
    </source>
</evidence>
<dbReference type="InterPro" id="IPR051417">
    <property type="entry name" value="SDr/BOS_complex"/>
</dbReference>
<dbReference type="PANTHER" id="PTHR23303">
    <property type="entry name" value="CARBOXYPEPTIDASE REGULATORY REGION-CONTAINING"/>
    <property type="match status" value="1"/>
</dbReference>
<dbReference type="InterPro" id="IPR041171">
    <property type="entry name" value="SDR_Ig"/>
</dbReference>
<keyword evidence="7" id="KW-1133">Transmembrane helix</keyword>
<feature type="region of interest" description="Disordered" evidence="6">
    <location>
        <begin position="544"/>
        <end position="568"/>
    </location>
</feature>
<reference evidence="10 11" key="1">
    <citation type="submission" date="2018-03" db="EMBL/GenBank/DDBJ databases">
        <title>Genome assembly of novel Miniimonas species PCH200.</title>
        <authorList>
            <person name="Thakur V."/>
            <person name="Kumar V."/>
            <person name="Singh D."/>
        </authorList>
    </citation>
    <scope>NUCLEOTIDE SEQUENCE [LARGE SCALE GENOMIC DNA]</scope>
    <source>
        <strain evidence="10 11">PCH200</strain>
    </source>
</reference>
<dbReference type="Pfam" id="PF17961">
    <property type="entry name" value="Big_8"/>
    <property type="match status" value="1"/>
</dbReference>
<keyword evidence="5" id="KW-0572">Peptidoglycan-anchor</keyword>
<feature type="domain" description="Gram-positive cocci surface proteins LPxTG" evidence="9">
    <location>
        <begin position="616"/>
        <end position="651"/>
    </location>
</feature>
<sequence length="651" mass="66629">MSAPRVRQPTTTSARRRVAAALTAAAAALIGSVAIAGPAAAADVSIAVSNATLRGSSDDVGELDPGEWLRFDADLATPPGSIVRAGDTFSVTLPAALRLVSAAPFTMTDTAGAAVATCVYQADTDPQNLVCTFTNAEPIQDWAGKIWFTAAVENQPGEVDLTFKVNDTVIVPFTGTIGTGPTGPSEPDDFDKGSGIHTSYEYISWGLSIPSSRTAELRGLATVTISDDLVNDDPEFKPHAIDPDSFRFVRYAVDAGGGFAWGTAQEVDPSLFTVGFRGPATAPTGFTISTTGSIFEAGYYYRVEYTTDPIGGVYIPGDKYKNDAEIAGNAVTSTSTVMAYGGGAGDGSRYVDFSITKQVTGEAVPDDTTFTVEVTAPGHDPRTLTVVNGGLAQSGYYPVGTTLTVSEVDLPAVPGITWGEVTVAGDGVVDNGDGTWSLTPAGGTTAVLTLTNVARAAVPAKVSVGDYVWFDTNRDGVQDAGERPIPGVTLTLTGPDGKPVTDVNGVLVPPTTTDAGGKYLFANLPVLAVGGYTVTVTPPAGYVATTPGTTTRDADSSTSSATSLSLPNDGDSDLTLDFGFVALEASPSPTATVTPTATATPSVAPTVTHPPTRPTLPTTGADGARLGLAVAGGLVLAGTGALLVRRRRVQD</sequence>
<dbReference type="SUPFAM" id="SSF49401">
    <property type="entry name" value="Bacterial adhesins"/>
    <property type="match status" value="2"/>
</dbReference>
<dbReference type="GO" id="GO:0007155">
    <property type="term" value="P:cell adhesion"/>
    <property type="evidence" value="ECO:0007669"/>
    <property type="project" value="InterPro"/>
</dbReference>
<evidence type="ECO:0000256" key="7">
    <source>
        <dbReference type="SAM" id="Phobius"/>
    </source>
</evidence>
<feature type="compositionally biased region" description="Low complexity" evidence="6">
    <location>
        <begin position="556"/>
        <end position="566"/>
    </location>
</feature>
<dbReference type="GO" id="GO:0005975">
    <property type="term" value="P:carbohydrate metabolic process"/>
    <property type="evidence" value="ECO:0007669"/>
    <property type="project" value="UniProtKB-ARBA"/>
</dbReference>
<evidence type="ECO:0000256" key="1">
    <source>
        <dbReference type="ARBA" id="ARBA00004168"/>
    </source>
</evidence>
<feature type="chain" id="PRO_5015643304" description="Gram-positive cocci surface proteins LPxTG domain-containing protein" evidence="8">
    <location>
        <begin position="42"/>
        <end position="651"/>
    </location>
</feature>
<dbReference type="InterPro" id="IPR046022">
    <property type="entry name" value="DUF5979"/>
</dbReference>
<dbReference type="Pfam" id="PF19407">
    <property type="entry name" value="DUF5979"/>
    <property type="match status" value="1"/>
</dbReference>
<dbReference type="RefSeq" id="WP_109230878.1">
    <property type="nucleotide sequence ID" value="NZ_PYHR01000002.1"/>
</dbReference>
<dbReference type="SUPFAM" id="SSF117074">
    <property type="entry name" value="Hypothetical protein PA1324"/>
    <property type="match status" value="1"/>
</dbReference>
<keyword evidence="7" id="KW-0812">Transmembrane</keyword>
<evidence type="ECO:0000313" key="11">
    <source>
        <dbReference type="Proteomes" id="UP000245166"/>
    </source>
</evidence>
<gene>
    <name evidence="10" type="ORF">C8046_10330</name>
</gene>
<dbReference type="Proteomes" id="UP000245166">
    <property type="component" value="Unassembled WGS sequence"/>
</dbReference>
<dbReference type="Gene3D" id="2.60.40.10">
    <property type="entry name" value="Immunoglobulins"/>
    <property type="match status" value="1"/>
</dbReference>
<evidence type="ECO:0000256" key="5">
    <source>
        <dbReference type="ARBA" id="ARBA00023088"/>
    </source>
</evidence>
<dbReference type="AlphaFoldDB" id="A0A2U1ZVJ6"/>
<evidence type="ECO:0000256" key="8">
    <source>
        <dbReference type="SAM" id="SignalP"/>
    </source>
</evidence>
<dbReference type="PANTHER" id="PTHR23303:SF15">
    <property type="entry name" value="COLOSSIN-A"/>
    <property type="match status" value="1"/>
</dbReference>
<dbReference type="Pfam" id="PF17210">
    <property type="entry name" value="SdrD_B"/>
    <property type="match status" value="1"/>
</dbReference>